<keyword evidence="2" id="KW-1185">Reference proteome</keyword>
<reference evidence="1 2" key="2">
    <citation type="submission" date="2018-11" db="EMBL/GenBank/DDBJ databases">
        <authorList>
            <consortium name="Pathogen Informatics"/>
        </authorList>
    </citation>
    <scope>NUCLEOTIDE SEQUENCE [LARGE SCALE GENOMIC DNA]</scope>
</reference>
<gene>
    <name evidence="1" type="ORF">ASIM_LOCUS945</name>
</gene>
<organism evidence="3">
    <name type="scientific">Anisakis simplex</name>
    <name type="common">Herring worm</name>
    <dbReference type="NCBI Taxonomy" id="6269"/>
    <lineage>
        <taxon>Eukaryota</taxon>
        <taxon>Metazoa</taxon>
        <taxon>Ecdysozoa</taxon>
        <taxon>Nematoda</taxon>
        <taxon>Chromadorea</taxon>
        <taxon>Rhabditida</taxon>
        <taxon>Spirurina</taxon>
        <taxon>Ascaridomorpha</taxon>
        <taxon>Ascaridoidea</taxon>
        <taxon>Anisakidae</taxon>
        <taxon>Anisakis</taxon>
        <taxon>Anisakis simplex complex</taxon>
    </lineage>
</organism>
<dbReference type="Proteomes" id="UP000267096">
    <property type="component" value="Unassembled WGS sequence"/>
</dbReference>
<proteinExistence type="predicted"/>
<dbReference type="OrthoDB" id="5820406at2759"/>
<evidence type="ECO:0000313" key="2">
    <source>
        <dbReference type="Proteomes" id="UP000267096"/>
    </source>
</evidence>
<sequence length="95" mass="11050">MTERAAASAALFPEAFQLSKLQSREHELHIADVIEHLRSEFLKVMLRRDALNAIKMKDDMMVPPRCETKAKELGLTSMSTWKEYFAREEPFHDID</sequence>
<dbReference type="AlphaFoldDB" id="A0A0M3J0L2"/>
<accession>A0A0M3J0L2</accession>
<name>A0A0M3J0L2_ANISI</name>
<reference evidence="3" key="1">
    <citation type="submission" date="2017-02" db="UniProtKB">
        <authorList>
            <consortium name="WormBaseParasite"/>
        </authorList>
    </citation>
    <scope>IDENTIFICATION</scope>
</reference>
<dbReference type="EMBL" id="UYRR01000837">
    <property type="protein sequence ID" value="VDK18252.1"/>
    <property type="molecule type" value="Genomic_DNA"/>
</dbReference>
<dbReference type="WBParaSite" id="ASIM_0000105101-mRNA-1">
    <property type="protein sequence ID" value="ASIM_0000105101-mRNA-1"/>
    <property type="gene ID" value="ASIM_0000105101"/>
</dbReference>
<evidence type="ECO:0000313" key="1">
    <source>
        <dbReference type="EMBL" id="VDK18252.1"/>
    </source>
</evidence>
<evidence type="ECO:0000313" key="3">
    <source>
        <dbReference type="WBParaSite" id="ASIM_0000105101-mRNA-1"/>
    </source>
</evidence>
<protein>
    <submittedName>
        <fullName evidence="3">Sulfotransfer_1 domain-containing protein</fullName>
    </submittedName>
</protein>